<dbReference type="SUPFAM" id="SSF63380">
    <property type="entry name" value="Riboflavin synthase domain-like"/>
    <property type="match status" value="1"/>
</dbReference>
<evidence type="ECO:0000256" key="6">
    <source>
        <dbReference type="SAM" id="MobiDB-lite"/>
    </source>
</evidence>
<dbReference type="EMBL" id="ML220112">
    <property type="protein sequence ID" value="TGZ85211.1"/>
    <property type="molecule type" value="Genomic_DNA"/>
</dbReference>
<dbReference type="Gene3D" id="1.20.990.10">
    <property type="entry name" value="NADPH-cytochrome p450 Reductase, Chain A, domain 3"/>
    <property type="match status" value="1"/>
</dbReference>
<feature type="region of interest" description="Disordered" evidence="6">
    <location>
        <begin position="447"/>
        <end position="468"/>
    </location>
</feature>
<dbReference type="InterPro" id="IPR001709">
    <property type="entry name" value="Flavoprot_Pyr_Nucl_cyt_Rdtase"/>
</dbReference>
<reference evidence="9 10" key="1">
    <citation type="submission" date="2019-04" db="EMBL/GenBank/DDBJ databases">
        <title>Comparative genomics and transcriptomics to analyze fruiting body development in filamentous ascomycetes.</title>
        <authorList>
            <consortium name="DOE Joint Genome Institute"/>
            <person name="Lutkenhaus R."/>
            <person name="Traeger S."/>
            <person name="Breuer J."/>
            <person name="Kuo A."/>
            <person name="Lipzen A."/>
            <person name="Pangilinan J."/>
            <person name="Dilworth D."/>
            <person name="Sandor L."/>
            <person name="Poggeler S."/>
            <person name="Barry K."/>
            <person name="Grigoriev I.V."/>
            <person name="Nowrousian M."/>
        </authorList>
    </citation>
    <scope>NUCLEOTIDE SEQUENCE [LARGE SCALE GENOMIC DNA]</scope>
    <source>
        <strain evidence="9 10">CBS 389.68</strain>
    </source>
</reference>
<dbReference type="InterPro" id="IPR003097">
    <property type="entry name" value="CysJ-like_FAD-binding"/>
</dbReference>
<sequence length="645" mass="70492">MTTARKTTPSTVEECDLSSAIPSAPTGLPTTSVPAPHHKADGTLTPRTEKAVEDLVNKMKTTPVLGIDFTSTRKPRRVTTAKASQLMKVGTSQPLFRDIEDDSSATNLLEGSKCCGGGCCRISGGGVSGVARSAAPPFALPTNDAFKSLNLNLAPLRSRSRLSGIAELPECTVRIESLKATKCESTVFTHPPKFVQPHPPFDVYSARIEGARELTRPGAPKRTYHFDLDVTDYPEEQTGVDFRVGGAIGVTAPNDFDTVDAIFDLLRVSAEERDEPVTLHTTGGRWPTIWGEPEARSLETTRRELLTWTVDIQSTAPTKKLLRVLAEYAEDENEKTILLYLCSKQGQAAFCELRTGPHISLEQLLRAFPSVHPPLHHLLSTLQQLMPRFYSLSADPHFTRPSSSPQKRIIEIAVTVHETPENYRPGDRTGVGSGFFERQAKKFIAANESTSSSPTSSSSSSSSSNLTDSFDSLSLSSTVDIRIPIFRGLMANPLARDFTADGPMLLIGAGVGIAPFRGFVQRRLQNANCVNKVWVLQGVRDSLLDELYSGEWGVSDTDIKKVVESRRGTGRYVQEEVKAQKELVWSVVNAVDGRVFVCGSSKGMGEGVERALVEVAMEMGRLDESQAVEFWKCKKDGGQYIAETW</sequence>
<dbReference type="AlphaFoldDB" id="A0A4S2N7C5"/>
<dbReference type="InParanoid" id="A0A4S2N7C5"/>
<dbReference type="STRING" id="341454.A0A4S2N7C5"/>
<feature type="domain" description="Sulfite reductase [NADPH] flavoprotein alpha-component-like FAD-binding" evidence="8">
    <location>
        <begin position="203"/>
        <end position="435"/>
    </location>
</feature>
<dbReference type="PANTHER" id="PTHR19384:SF84">
    <property type="entry name" value="METHIONINE SYNTHASE REDUCTASE"/>
    <property type="match status" value="1"/>
</dbReference>
<evidence type="ECO:0000313" key="10">
    <source>
        <dbReference type="Proteomes" id="UP000298138"/>
    </source>
</evidence>
<dbReference type="Pfam" id="PF00667">
    <property type="entry name" value="FAD_binding_1"/>
    <property type="match status" value="1"/>
</dbReference>
<dbReference type="PRINTS" id="PR00371">
    <property type="entry name" value="FPNCR"/>
</dbReference>
<evidence type="ECO:0000313" key="9">
    <source>
        <dbReference type="EMBL" id="TGZ85211.1"/>
    </source>
</evidence>
<dbReference type="InterPro" id="IPR023173">
    <property type="entry name" value="NADPH_Cyt_P450_Rdtase_alpha"/>
</dbReference>
<evidence type="ECO:0000256" key="1">
    <source>
        <dbReference type="ARBA" id="ARBA00001974"/>
    </source>
</evidence>
<dbReference type="GO" id="GO:0010181">
    <property type="term" value="F:FMN binding"/>
    <property type="evidence" value="ECO:0007669"/>
    <property type="project" value="TreeGrafter"/>
</dbReference>
<keyword evidence="5" id="KW-0560">Oxidoreductase</keyword>
<dbReference type="Gene3D" id="3.40.50.80">
    <property type="entry name" value="Nucleotide-binding domain of ferredoxin-NADP reductase (FNR) module"/>
    <property type="match status" value="1"/>
</dbReference>
<evidence type="ECO:0000259" key="7">
    <source>
        <dbReference type="Pfam" id="PF00175"/>
    </source>
</evidence>
<dbReference type="FunFam" id="3.40.50.80:FF:000027">
    <property type="entry name" value="FAD binding domain protein"/>
    <property type="match status" value="1"/>
</dbReference>
<dbReference type="Gene3D" id="2.40.30.10">
    <property type="entry name" value="Translation factors"/>
    <property type="match status" value="1"/>
</dbReference>
<evidence type="ECO:0000256" key="3">
    <source>
        <dbReference type="ARBA" id="ARBA00022630"/>
    </source>
</evidence>
<organism evidence="9 10">
    <name type="scientific">Ascodesmis nigricans</name>
    <dbReference type="NCBI Taxonomy" id="341454"/>
    <lineage>
        <taxon>Eukaryota</taxon>
        <taxon>Fungi</taxon>
        <taxon>Dikarya</taxon>
        <taxon>Ascomycota</taxon>
        <taxon>Pezizomycotina</taxon>
        <taxon>Pezizomycetes</taxon>
        <taxon>Pezizales</taxon>
        <taxon>Ascodesmidaceae</taxon>
        <taxon>Ascodesmis</taxon>
    </lineage>
</organism>
<comment type="similarity">
    <text evidence="2">Belongs to the flavoprotein pyridine nucleotide cytochrome reductase family.</text>
</comment>
<feature type="compositionally biased region" description="Low complexity" evidence="6">
    <location>
        <begin position="449"/>
        <end position="468"/>
    </location>
</feature>
<gene>
    <name evidence="9" type="ORF">EX30DRAFT_368312</name>
</gene>
<dbReference type="GO" id="GO:0050667">
    <property type="term" value="P:homocysteine metabolic process"/>
    <property type="evidence" value="ECO:0007669"/>
    <property type="project" value="TreeGrafter"/>
</dbReference>
<keyword evidence="4" id="KW-0274">FAD</keyword>
<dbReference type="InterPro" id="IPR001433">
    <property type="entry name" value="OxRdtase_FAD/NAD-bd"/>
</dbReference>
<dbReference type="Proteomes" id="UP000298138">
    <property type="component" value="Unassembled WGS sequence"/>
</dbReference>
<dbReference type="GO" id="GO:0050660">
    <property type="term" value="F:flavin adenine dinucleotide binding"/>
    <property type="evidence" value="ECO:0007669"/>
    <property type="project" value="TreeGrafter"/>
</dbReference>
<accession>A0A4S2N7C5</accession>
<dbReference type="Pfam" id="PF00175">
    <property type="entry name" value="NAD_binding_1"/>
    <property type="match status" value="1"/>
</dbReference>
<protein>
    <recommendedName>
        <fullName evidence="11">FAD-binding FR-type domain-containing protein</fullName>
    </recommendedName>
</protein>
<evidence type="ECO:0008006" key="11">
    <source>
        <dbReference type="Google" id="ProtNLM"/>
    </source>
</evidence>
<dbReference type="InterPro" id="IPR039261">
    <property type="entry name" value="FNR_nucleotide-bd"/>
</dbReference>
<dbReference type="OrthoDB" id="1856718at2759"/>
<feature type="region of interest" description="Disordered" evidence="6">
    <location>
        <begin position="1"/>
        <end position="43"/>
    </location>
</feature>
<dbReference type="GO" id="GO:0009086">
    <property type="term" value="P:methionine biosynthetic process"/>
    <property type="evidence" value="ECO:0007669"/>
    <property type="project" value="TreeGrafter"/>
</dbReference>
<dbReference type="FunFam" id="1.20.990.10:FF:000007">
    <property type="entry name" value="Methionine synthase reductase"/>
    <property type="match status" value="1"/>
</dbReference>
<evidence type="ECO:0000259" key="8">
    <source>
        <dbReference type="Pfam" id="PF00667"/>
    </source>
</evidence>
<proteinExistence type="inferred from homology"/>
<dbReference type="GO" id="GO:0030586">
    <property type="term" value="F:[methionine synthase] reductase (NADPH) activity"/>
    <property type="evidence" value="ECO:0007669"/>
    <property type="project" value="TreeGrafter"/>
</dbReference>
<feature type="domain" description="Oxidoreductase FAD/NAD(P)-binding" evidence="7">
    <location>
        <begin position="506"/>
        <end position="608"/>
    </location>
</feature>
<feature type="compositionally biased region" description="Polar residues" evidence="6">
    <location>
        <begin position="1"/>
        <end position="11"/>
    </location>
</feature>
<keyword evidence="10" id="KW-1185">Reference proteome</keyword>
<dbReference type="SUPFAM" id="SSF52343">
    <property type="entry name" value="Ferredoxin reductase-like, C-terminal NADP-linked domain"/>
    <property type="match status" value="1"/>
</dbReference>
<name>A0A4S2N7C5_9PEZI</name>
<evidence type="ECO:0000256" key="4">
    <source>
        <dbReference type="ARBA" id="ARBA00022827"/>
    </source>
</evidence>
<dbReference type="InterPro" id="IPR017938">
    <property type="entry name" value="Riboflavin_synthase-like_b-brl"/>
</dbReference>
<dbReference type="PANTHER" id="PTHR19384">
    <property type="entry name" value="NITRIC OXIDE SYNTHASE-RELATED"/>
    <property type="match status" value="1"/>
</dbReference>
<keyword evidence="3" id="KW-0285">Flavoprotein</keyword>
<comment type="cofactor">
    <cofactor evidence="1">
        <name>FAD</name>
        <dbReference type="ChEBI" id="CHEBI:57692"/>
    </cofactor>
</comment>
<evidence type="ECO:0000256" key="5">
    <source>
        <dbReference type="ARBA" id="ARBA00023002"/>
    </source>
</evidence>
<evidence type="ECO:0000256" key="2">
    <source>
        <dbReference type="ARBA" id="ARBA00006105"/>
    </source>
</evidence>
<dbReference type="GO" id="GO:0005829">
    <property type="term" value="C:cytosol"/>
    <property type="evidence" value="ECO:0007669"/>
    <property type="project" value="TreeGrafter"/>
</dbReference>